<evidence type="ECO:0000259" key="1">
    <source>
        <dbReference type="Pfam" id="PF07879"/>
    </source>
</evidence>
<evidence type="ECO:0000313" key="2">
    <source>
        <dbReference type="EMBL" id="KPL79462.1"/>
    </source>
</evidence>
<evidence type="ECO:0000313" key="3">
    <source>
        <dbReference type="Proteomes" id="UP000050277"/>
    </source>
</evidence>
<dbReference type="AlphaFoldDB" id="A0A0P6Y3G3"/>
<gene>
    <name evidence="2" type="ORF">SE18_26235</name>
</gene>
<keyword evidence="3" id="KW-1185">Reference proteome</keyword>
<comment type="caution">
    <text evidence="2">The sequence shown here is derived from an EMBL/GenBank/DDBJ whole genome shotgun (WGS) entry which is preliminary data.</text>
</comment>
<dbReference type="Pfam" id="PF07879">
    <property type="entry name" value="PHB_acc_N"/>
    <property type="match status" value="1"/>
</dbReference>
<dbReference type="RefSeq" id="WP_054537428.1">
    <property type="nucleotide sequence ID" value="NZ_LGKP01000046.1"/>
</dbReference>
<dbReference type="Proteomes" id="UP000050277">
    <property type="component" value="Unassembled WGS sequence"/>
</dbReference>
<accession>A0A0P6Y3G3</accession>
<dbReference type="InterPro" id="IPR012909">
    <property type="entry name" value="PHA_DNA-bd_N"/>
</dbReference>
<organism evidence="2 3">
    <name type="scientific">Herpetosiphon geysericola</name>
    <dbReference type="NCBI Taxonomy" id="70996"/>
    <lineage>
        <taxon>Bacteria</taxon>
        <taxon>Bacillati</taxon>
        <taxon>Chloroflexota</taxon>
        <taxon>Chloroflexia</taxon>
        <taxon>Herpetosiphonales</taxon>
        <taxon>Herpetosiphonaceae</taxon>
        <taxon>Herpetosiphon</taxon>
    </lineage>
</organism>
<protein>
    <recommendedName>
        <fullName evidence="1">PHA accumulation regulator DNA-binding N-terminal domain-containing protein</fullName>
    </recommendedName>
</protein>
<feature type="domain" description="PHA accumulation regulator DNA-binding N-terminal" evidence="1">
    <location>
        <begin position="3"/>
        <end position="60"/>
    </location>
</feature>
<dbReference type="EMBL" id="LGKP01000046">
    <property type="protein sequence ID" value="KPL79462.1"/>
    <property type="molecule type" value="Genomic_DNA"/>
</dbReference>
<reference evidence="2 3" key="1">
    <citation type="submission" date="2015-07" db="EMBL/GenBank/DDBJ databases">
        <title>Whole genome sequence of Herpetosiphon geysericola DSM 7119.</title>
        <authorList>
            <person name="Hemp J."/>
            <person name="Ward L.M."/>
            <person name="Pace L.A."/>
            <person name="Fischer W.W."/>
        </authorList>
    </citation>
    <scope>NUCLEOTIDE SEQUENCE [LARGE SCALE GENOMIC DNA]</scope>
    <source>
        <strain evidence="2 3">DSM 7119</strain>
    </source>
</reference>
<sequence length="168" mass="18898">MELIKKYGNRKLYHTNAKQYITLHGIAKLIRAGSDVRVVDNVTGEDLTVQTLSQILLNNKGRRSGPLPIPLLSDLIQTSGETLSQMRRNLFQSLGGNQIVEAEIRLRLEHLLDEGKISEELCQRMGQLLLNDSGHAHAENLPDRSDVERLKGQVEQLANLVEQLLQDK</sequence>
<dbReference type="OrthoDB" id="9795345at2"/>
<proteinExistence type="predicted"/>
<name>A0A0P6Y3G3_9CHLR</name>
<dbReference type="STRING" id="70996.SE18_26235"/>